<protein>
    <submittedName>
        <fullName evidence="2">DUF1446 domain-containing protein</fullName>
    </submittedName>
</protein>
<dbReference type="AlphaFoldDB" id="A0AAJ5X2Y0"/>
<dbReference type="PANTHER" id="PTHR47472">
    <property type="entry name" value="PROPIONYL-COA CARBOXYLASE"/>
    <property type="match status" value="1"/>
</dbReference>
<gene>
    <name evidence="2" type="ORF">P0Y50_07575</name>
</gene>
<name>A0AAJ5X2Y0_9CAUL</name>
<evidence type="ECO:0000313" key="2">
    <source>
        <dbReference type="EMBL" id="WEK41455.1"/>
    </source>
</evidence>
<organism evidence="2 3">
    <name type="scientific">Candidatus Brevundimonas colombiensis</name>
    <dbReference type="NCBI Taxonomy" id="3121376"/>
    <lineage>
        <taxon>Bacteria</taxon>
        <taxon>Pseudomonadati</taxon>
        <taxon>Pseudomonadota</taxon>
        <taxon>Alphaproteobacteria</taxon>
        <taxon>Caulobacterales</taxon>
        <taxon>Caulobacteraceae</taxon>
        <taxon>Brevundimonas</taxon>
    </lineage>
</organism>
<dbReference type="EMBL" id="CP119326">
    <property type="protein sequence ID" value="WEK41455.1"/>
    <property type="molecule type" value="Genomic_DNA"/>
</dbReference>
<dbReference type="Pfam" id="PF07287">
    <property type="entry name" value="AtuA"/>
    <property type="match status" value="1"/>
</dbReference>
<evidence type="ECO:0000259" key="1">
    <source>
        <dbReference type="Pfam" id="PF07287"/>
    </source>
</evidence>
<evidence type="ECO:0000313" key="3">
    <source>
        <dbReference type="Proteomes" id="UP001213664"/>
    </source>
</evidence>
<dbReference type="Proteomes" id="UP001213664">
    <property type="component" value="Chromosome"/>
</dbReference>
<reference evidence="2" key="1">
    <citation type="submission" date="2023-03" db="EMBL/GenBank/DDBJ databases">
        <title>Andean soil-derived lignocellulolytic bacterial consortium as a source of novel taxa and putative plastic-active enzymes.</title>
        <authorList>
            <person name="Diaz-Garcia L."/>
            <person name="Chuvochina M."/>
            <person name="Feuerriegel G."/>
            <person name="Bunk B."/>
            <person name="Sproer C."/>
            <person name="Streit W.R."/>
            <person name="Rodriguez L.M."/>
            <person name="Overmann J."/>
            <person name="Jimenez D.J."/>
        </authorList>
    </citation>
    <scope>NUCLEOTIDE SEQUENCE</scope>
    <source>
        <strain evidence="2">MAG 833</strain>
    </source>
</reference>
<proteinExistence type="predicted"/>
<dbReference type="InterPro" id="IPR010839">
    <property type="entry name" value="AtuA_N"/>
</dbReference>
<dbReference type="PANTHER" id="PTHR47472:SF1">
    <property type="entry name" value="DUF1446-DOMAIN-CONTAINING PROTEIN"/>
    <property type="match status" value="1"/>
</dbReference>
<feature type="domain" description="Acyclic terpene utilisation N-terminal" evidence="1">
    <location>
        <begin position="9"/>
        <end position="438"/>
    </location>
</feature>
<accession>A0AAJ5X2Y0</accession>
<sequence length="444" mass="47125">MREGLYETLRIGSGAGFAEDRIDPAVDLAMHGRLDVLVFECLAERTIAQAVAARRLDDASGFDPLLDERIGEVLAHCVRNHVTIVSNMGAANPAGAARRVADIARRLGLKGLKIAAVQGDDVSDRLESLQPFTDEGLPYEQPISANAYVGHQGIVEALRDGADVVLTGRTADPSLFLAPMAYAFGWDEDDWERLGRGTAIGHLLECAGQLTGGYFADPGVKDVPNLAGLGFPIAEVRSDGTAVFSKLEGSGGRLSVATCTEQLLYELHDPSAYLTPDVTADFSSIRFEDLGEDRVALSGGGGRERPRRLKVSVGIDEGWLGEGQISYAGPGCVARGHLALAIVDERLSLTGVEVLDARFDLIGIDAVSRSSDGDREPYEVRARVACRVRTEAEARRVGREVAGLYTNGPAGGGGAASTVKAVVGIVSALIDRDRVVTSLTWEIS</sequence>